<keyword evidence="2" id="KW-1185">Reference proteome</keyword>
<name>A0ACC0NXU0_RHOML</name>
<comment type="caution">
    <text evidence="1">The sequence shown here is derived from an EMBL/GenBank/DDBJ whole genome shotgun (WGS) entry which is preliminary data.</text>
</comment>
<sequence length="239" mass="27149">MLLQQQRRNTKMLEIQNCDPPWLRQLLKANFYLVCQIHKDYKCNRCNRFCINCTGNPFCGYCLDDHKNHQIIQTRRSSLSNGVRVDDINKYINVGDVQTYTINRRQIVFLNSRPYTGLPHGVTNICTICRRGLPADKFKFCCLSCKHEVISHGFARQTFAVGTELSAGKMDDSFQVDESSTSDRKSKVRRLDKSVAKSSVASPSVTKQVTGNIYPASASVSKHANSRKRKGIPRRAPLM</sequence>
<gene>
    <name evidence="1" type="ORF">RHMOL_Rhmol04G0071400</name>
</gene>
<protein>
    <submittedName>
        <fullName evidence="1">Uncharacterized protein</fullName>
    </submittedName>
</protein>
<accession>A0ACC0NXU0</accession>
<dbReference type="EMBL" id="CM046391">
    <property type="protein sequence ID" value="KAI8558198.1"/>
    <property type="molecule type" value="Genomic_DNA"/>
</dbReference>
<evidence type="ECO:0000313" key="2">
    <source>
        <dbReference type="Proteomes" id="UP001062846"/>
    </source>
</evidence>
<proteinExistence type="predicted"/>
<evidence type="ECO:0000313" key="1">
    <source>
        <dbReference type="EMBL" id="KAI8558198.1"/>
    </source>
</evidence>
<organism evidence="1 2">
    <name type="scientific">Rhododendron molle</name>
    <name type="common">Chinese azalea</name>
    <name type="synonym">Azalea mollis</name>
    <dbReference type="NCBI Taxonomy" id="49168"/>
    <lineage>
        <taxon>Eukaryota</taxon>
        <taxon>Viridiplantae</taxon>
        <taxon>Streptophyta</taxon>
        <taxon>Embryophyta</taxon>
        <taxon>Tracheophyta</taxon>
        <taxon>Spermatophyta</taxon>
        <taxon>Magnoliopsida</taxon>
        <taxon>eudicotyledons</taxon>
        <taxon>Gunneridae</taxon>
        <taxon>Pentapetalae</taxon>
        <taxon>asterids</taxon>
        <taxon>Ericales</taxon>
        <taxon>Ericaceae</taxon>
        <taxon>Ericoideae</taxon>
        <taxon>Rhodoreae</taxon>
        <taxon>Rhododendron</taxon>
    </lineage>
</organism>
<reference evidence="1" key="1">
    <citation type="submission" date="2022-02" db="EMBL/GenBank/DDBJ databases">
        <title>Plant Genome Project.</title>
        <authorList>
            <person name="Zhang R.-G."/>
        </authorList>
    </citation>
    <scope>NUCLEOTIDE SEQUENCE</scope>
    <source>
        <tissue evidence="1">Leaves</tissue>
    </source>
</reference>
<dbReference type="Proteomes" id="UP001062846">
    <property type="component" value="Chromosome 4"/>
</dbReference>